<proteinExistence type="predicted"/>
<dbReference type="EMBL" id="CATNWA010012974">
    <property type="protein sequence ID" value="CAI9564389.1"/>
    <property type="molecule type" value="Genomic_DNA"/>
</dbReference>
<gene>
    <name evidence="1" type="ORF">SPARVUS_LOCUS5887512</name>
</gene>
<accession>A0ABN9CVZ8</accession>
<keyword evidence="2" id="KW-1185">Reference proteome</keyword>
<evidence type="ECO:0000313" key="2">
    <source>
        <dbReference type="Proteomes" id="UP001162483"/>
    </source>
</evidence>
<dbReference type="PANTHER" id="PTHR20875">
    <property type="entry name" value="EF-HAND CALCIUM-BINDING DOMAIN-CONTAINING PROTEIN 6-RELATED"/>
    <property type="match status" value="1"/>
</dbReference>
<evidence type="ECO:0008006" key="3">
    <source>
        <dbReference type="Google" id="ProtNLM"/>
    </source>
</evidence>
<reference evidence="1" key="1">
    <citation type="submission" date="2023-05" db="EMBL/GenBank/DDBJ databases">
        <authorList>
            <person name="Stuckert A."/>
        </authorList>
    </citation>
    <scope>NUCLEOTIDE SEQUENCE</scope>
</reference>
<sequence length="100" mass="11772">MKRFNMDVMKEELEQLTLKYDLRNNGNLSYTDFLRNVTFGPKQQGSALLQRVKLQKPRIPMSVGFHGSSFMDAVLRIQPKIVDCWRPMRRAFQSYDDART</sequence>
<dbReference type="InterPro" id="IPR052603">
    <property type="entry name" value="EFCB6"/>
</dbReference>
<dbReference type="InterPro" id="IPR011992">
    <property type="entry name" value="EF-hand-dom_pair"/>
</dbReference>
<evidence type="ECO:0000313" key="1">
    <source>
        <dbReference type="EMBL" id="CAI9564389.1"/>
    </source>
</evidence>
<dbReference type="PANTHER" id="PTHR20875:SF2">
    <property type="entry name" value="EF-HAND CALCIUM-BINDING DOMAIN-CONTAINING PROTEIN 6"/>
    <property type="match status" value="1"/>
</dbReference>
<name>A0ABN9CVZ8_9NEOB</name>
<feature type="non-terminal residue" evidence="1">
    <location>
        <position position="100"/>
    </location>
</feature>
<organism evidence="1 2">
    <name type="scientific">Staurois parvus</name>
    <dbReference type="NCBI Taxonomy" id="386267"/>
    <lineage>
        <taxon>Eukaryota</taxon>
        <taxon>Metazoa</taxon>
        <taxon>Chordata</taxon>
        <taxon>Craniata</taxon>
        <taxon>Vertebrata</taxon>
        <taxon>Euteleostomi</taxon>
        <taxon>Amphibia</taxon>
        <taxon>Batrachia</taxon>
        <taxon>Anura</taxon>
        <taxon>Neobatrachia</taxon>
        <taxon>Ranoidea</taxon>
        <taxon>Ranidae</taxon>
        <taxon>Staurois</taxon>
    </lineage>
</organism>
<comment type="caution">
    <text evidence="1">The sequence shown here is derived from an EMBL/GenBank/DDBJ whole genome shotgun (WGS) entry which is preliminary data.</text>
</comment>
<protein>
    <recommendedName>
        <fullName evidence="3">EF-hand domain-containing protein</fullName>
    </recommendedName>
</protein>
<dbReference type="Proteomes" id="UP001162483">
    <property type="component" value="Unassembled WGS sequence"/>
</dbReference>
<dbReference type="SUPFAM" id="SSF47473">
    <property type="entry name" value="EF-hand"/>
    <property type="match status" value="1"/>
</dbReference>